<evidence type="ECO:0000313" key="2">
    <source>
        <dbReference type="Proteomes" id="UP000030960"/>
    </source>
</evidence>
<reference evidence="1 2" key="1">
    <citation type="submission" date="2014-10" db="EMBL/GenBank/DDBJ databases">
        <title>Genome sequence of Ponticoccus sp. strain UMTAT08 isolated from clonal culture of toxic dinoflagellate Alexandrium tamiyavanichii.</title>
        <authorList>
            <person name="Gan H.Y."/>
            <person name="Muhd D.-D."/>
            <person name="Mohd Noor M.E."/>
            <person name="Yeong Y.S."/>
            <person name="Usup G."/>
        </authorList>
    </citation>
    <scope>NUCLEOTIDE SEQUENCE [LARGE SCALE GENOMIC DNA]</scope>
    <source>
        <strain evidence="1 2">UMTAT08</strain>
    </source>
</reference>
<dbReference type="Proteomes" id="UP000030960">
    <property type="component" value="Unassembled WGS sequence"/>
</dbReference>
<accession>A0A0B3RWL8</accession>
<gene>
    <name evidence="1" type="ORF">OA50_04174</name>
</gene>
<dbReference type="EMBL" id="JSUQ01000019">
    <property type="protein sequence ID" value="KHQ51143.1"/>
    <property type="molecule type" value="Genomic_DNA"/>
</dbReference>
<dbReference type="AlphaFoldDB" id="A0A0B3RWL8"/>
<sequence length="69" mass="7326">MKSNEFISIACSVAAQTAVDGTLADCRRFGTDPAVSMLGLIATGNEVARLAAEVLEQLEKEVTNGNDRR</sequence>
<protein>
    <submittedName>
        <fullName evidence="1">Uncharacterized protein</fullName>
    </submittedName>
</protein>
<keyword evidence="2" id="KW-1185">Reference proteome</keyword>
<organism evidence="1 2">
    <name type="scientific">Mameliella alba</name>
    <dbReference type="NCBI Taxonomy" id="561184"/>
    <lineage>
        <taxon>Bacteria</taxon>
        <taxon>Pseudomonadati</taxon>
        <taxon>Pseudomonadota</taxon>
        <taxon>Alphaproteobacteria</taxon>
        <taxon>Rhodobacterales</taxon>
        <taxon>Roseobacteraceae</taxon>
        <taxon>Mameliella</taxon>
    </lineage>
</organism>
<dbReference type="RefSeq" id="WP_043144898.1">
    <property type="nucleotide sequence ID" value="NZ_JSUQ01000019.1"/>
</dbReference>
<comment type="caution">
    <text evidence="1">The sequence shown here is derived from an EMBL/GenBank/DDBJ whole genome shotgun (WGS) entry which is preliminary data.</text>
</comment>
<evidence type="ECO:0000313" key="1">
    <source>
        <dbReference type="EMBL" id="KHQ51143.1"/>
    </source>
</evidence>
<proteinExistence type="predicted"/>
<name>A0A0B3RWL8_9RHOB</name>